<dbReference type="Proteomes" id="UP001235939">
    <property type="component" value="Chromosome 19"/>
</dbReference>
<evidence type="ECO:0000313" key="1">
    <source>
        <dbReference type="EMBL" id="UYV80902.1"/>
    </source>
</evidence>
<reference evidence="1 2" key="1">
    <citation type="submission" date="2022-01" db="EMBL/GenBank/DDBJ databases">
        <title>A chromosomal length assembly of Cordylochernes scorpioides.</title>
        <authorList>
            <person name="Zeh D."/>
            <person name="Zeh J."/>
        </authorList>
    </citation>
    <scope>NUCLEOTIDE SEQUENCE [LARGE SCALE GENOMIC DNA]</scope>
    <source>
        <strain evidence="1">IN4F17</strain>
        <tissue evidence="1">Whole Body</tissue>
    </source>
</reference>
<accession>A0ABY6LKH2</accession>
<sequence length="66" mass="7618">MIFGHIVQHRGMEYTILTGKTSGRRIFGHPPTRFVDQLKELTGLTFAEMVHRAQDRDGCRRIVFGM</sequence>
<organism evidence="1 2">
    <name type="scientific">Cordylochernes scorpioides</name>
    <dbReference type="NCBI Taxonomy" id="51811"/>
    <lineage>
        <taxon>Eukaryota</taxon>
        <taxon>Metazoa</taxon>
        <taxon>Ecdysozoa</taxon>
        <taxon>Arthropoda</taxon>
        <taxon>Chelicerata</taxon>
        <taxon>Arachnida</taxon>
        <taxon>Pseudoscorpiones</taxon>
        <taxon>Cheliferoidea</taxon>
        <taxon>Chernetidae</taxon>
        <taxon>Cordylochernes</taxon>
    </lineage>
</organism>
<proteinExistence type="predicted"/>
<gene>
    <name evidence="1" type="ORF">LAZ67_19002138</name>
</gene>
<keyword evidence="2" id="KW-1185">Reference proteome</keyword>
<dbReference type="EMBL" id="CP092881">
    <property type="protein sequence ID" value="UYV80902.1"/>
    <property type="molecule type" value="Genomic_DNA"/>
</dbReference>
<protein>
    <submittedName>
        <fullName evidence="1">Uncharacterized protein</fullName>
    </submittedName>
</protein>
<evidence type="ECO:0000313" key="2">
    <source>
        <dbReference type="Proteomes" id="UP001235939"/>
    </source>
</evidence>
<name>A0ABY6LKH2_9ARAC</name>